<keyword evidence="2" id="KW-1185">Reference proteome</keyword>
<proteinExistence type="predicted"/>
<dbReference type="EMBL" id="JACYNP010000020">
    <property type="protein sequence ID" value="MBD8124486.1"/>
    <property type="molecule type" value="Genomic_DNA"/>
</dbReference>
<reference evidence="1 2" key="1">
    <citation type="journal article" date="2020" name="FEMS Microbiol. Ecol.">
        <title>Temporal dynamics of bacterial communities during seed development and maturation.</title>
        <authorList>
            <person name="Chesneau G."/>
            <person name="Torres-Cortes G."/>
            <person name="Briand M."/>
            <person name="Darrasse A."/>
            <person name="Preveaux A."/>
            <person name="Marais C."/>
            <person name="Jacques M.A."/>
            <person name="Shade A."/>
            <person name="Barret M."/>
        </authorList>
    </citation>
    <scope>NUCLEOTIDE SEQUENCE [LARGE SCALE GENOMIC DNA]</scope>
    <source>
        <strain evidence="1 2">CFBP13723</strain>
    </source>
</reference>
<evidence type="ECO:0000313" key="2">
    <source>
        <dbReference type="Proteomes" id="UP000625247"/>
    </source>
</evidence>
<evidence type="ECO:0000313" key="1">
    <source>
        <dbReference type="EMBL" id="MBD8124486.1"/>
    </source>
</evidence>
<comment type="caution">
    <text evidence="1">The sequence shown here is derived from an EMBL/GenBank/DDBJ whole genome shotgun (WGS) entry which is preliminary data.</text>
</comment>
<organism evidence="1 2">
    <name type="scientific">Pseudomonas lutea</name>
    <dbReference type="NCBI Taxonomy" id="243924"/>
    <lineage>
        <taxon>Bacteria</taxon>
        <taxon>Pseudomonadati</taxon>
        <taxon>Pseudomonadota</taxon>
        <taxon>Gammaproteobacteria</taxon>
        <taxon>Pseudomonadales</taxon>
        <taxon>Pseudomonadaceae</taxon>
        <taxon>Pseudomonas</taxon>
    </lineage>
</organism>
<dbReference type="Proteomes" id="UP000625247">
    <property type="component" value="Unassembled WGS sequence"/>
</dbReference>
<accession>A0ABR9AEN2</accession>
<dbReference type="RefSeq" id="WP_191946129.1">
    <property type="nucleotide sequence ID" value="NZ_JACYNP010000020.1"/>
</dbReference>
<name>A0ABR9AEN2_9PSED</name>
<sequence>MDTITINSISFAECAGNSLFIETLYPDGLGEVLIGQFGLDQGRFSVNVHVYTEPAKKVPKWGVWGKNYNAVVLEFLGHGLKEIVVDNWDGFSKAELLLGREGELFSLSQIGTSWQFKVVFGVLVFQRSSTYVDGKI</sequence>
<gene>
    <name evidence="1" type="ORF">IFT62_25100</name>
</gene>
<protein>
    <submittedName>
        <fullName evidence="1">Uncharacterized protein</fullName>
    </submittedName>
</protein>